<dbReference type="EMBL" id="CP102774">
    <property type="protein sequence ID" value="UZF88630.1"/>
    <property type="molecule type" value="Genomic_DNA"/>
</dbReference>
<sequence length="104" mass="11050">MSPSRTNPTPPPPGAFVMPAASASGDDLKGDVRLLTYKVDELSKKFDTFTADIKNTYASKVEVAEVRQDVHELKASIGWVVKLALGLVITAIIGLVIVKGGAVR</sequence>
<gene>
    <name evidence="3" type="ORF">NWE54_07520</name>
</gene>
<feature type="region of interest" description="Disordered" evidence="1">
    <location>
        <begin position="1"/>
        <end position="25"/>
    </location>
</feature>
<organism evidence="3">
    <name type="scientific">Bosea sp. NBC_00436</name>
    <dbReference type="NCBI Taxonomy" id="2969620"/>
    <lineage>
        <taxon>Bacteria</taxon>
        <taxon>Pseudomonadati</taxon>
        <taxon>Pseudomonadota</taxon>
        <taxon>Alphaproteobacteria</taxon>
        <taxon>Hyphomicrobiales</taxon>
        <taxon>Boseaceae</taxon>
        <taxon>Bosea</taxon>
    </lineage>
</organism>
<feature type="transmembrane region" description="Helical" evidence="2">
    <location>
        <begin position="77"/>
        <end position="98"/>
    </location>
</feature>
<name>A0A9E8CMZ9_9HYPH</name>
<reference evidence="3" key="1">
    <citation type="submission" date="2022-08" db="EMBL/GenBank/DDBJ databases">
        <title>Complete Genome Sequences of 2 Bosea sp. soil isolates.</title>
        <authorList>
            <person name="Alvarez Arevalo M."/>
            <person name="Sterndorff E.B."/>
            <person name="Faurdal D."/>
            <person name="Joergensen T.S."/>
            <person name="Weber T."/>
        </authorList>
    </citation>
    <scope>NUCLEOTIDE SEQUENCE</scope>
    <source>
        <strain evidence="3">NBC_00436</strain>
    </source>
</reference>
<keyword evidence="2" id="KW-0812">Transmembrane</keyword>
<protein>
    <recommendedName>
        <fullName evidence="4">Haemolysin XhlA</fullName>
    </recommendedName>
</protein>
<evidence type="ECO:0008006" key="4">
    <source>
        <dbReference type="Google" id="ProtNLM"/>
    </source>
</evidence>
<dbReference type="AlphaFoldDB" id="A0A9E8CMZ9"/>
<evidence type="ECO:0000256" key="2">
    <source>
        <dbReference type="SAM" id="Phobius"/>
    </source>
</evidence>
<evidence type="ECO:0000256" key="1">
    <source>
        <dbReference type="SAM" id="MobiDB-lite"/>
    </source>
</evidence>
<keyword evidence="2" id="KW-0472">Membrane</keyword>
<keyword evidence="2" id="KW-1133">Transmembrane helix</keyword>
<evidence type="ECO:0000313" key="3">
    <source>
        <dbReference type="EMBL" id="UZF88630.1"/>
    </source>
</evidence>
<accession>A0A9E8CMZ9</accession>
<proteinExistence type="predicted"/>